<sequence>MGRLIVISNRVAVPDVDQAQAGGLAVALNDALSTYGGLWLGWSGRTVEGATTLPHITTHGNVAYALLDLTPEDYAEYYNGFANRTLWPLFHYRLDMAEFDRVNYQTYLKVNTFFATALLSLLQPDDIIWVHDYHLIPLGQELRRLGVTQRIGIFMHTPFPALEIMLTLPSHARLVQSMSAYDVVGFQTINDLRSFLDYVAQEANGKVDMEDGTVLMGERTLKAAVFAIGLDAESMAAEAVNSFHTPSVQRLQRTLHGRALLIGVDRLDYSKGIPERLRAYARFLERHPPFRKKVTFLQISPVSRGDVPEYRRLRRNLEQEAGRINGQHGEPDWVPVRYVSKGYKRATLAGYYRTARVAVVTPLRDGMNLVAKEFVVAQNPDSPGVLVLSRFAGAAHELEAALLVNPYDLDDVADAMARALSMPLEERLARWQQMHAVITTNTLSHWCENFLNVLRGGESIVSA</sequence>
<keyword evidence="3 5" id="KW-0808">Transferase</keyword>
<evidence type="ECO:0000256" key="4">
    <source>
        <dbReference type="ARBA" id="ARBA00048039"/>
    </source>
</evidence>
<protein>
    <recommendedName>
        <fullName evidence="1">alpha,alpha-trehalose-phosphate synthase (UDP-forming)</fullName>
        <ecNumber evidence="1">2.4.1.15</ecNumber>
    </recommendedName>
</protein>
<dbReference type="Gene3D" id="3.40.50.2000">
    <property type="entry name" value="Glycogen Phosphorylase B"/>
    <property type="match status" value="2"/>
</dbReference>
<dbReference type="Pfam" id="PF00982">
    <property type="entry name" value="Glyco_transf_20"/>
    <property type="match status" value="1"/>
</dbReference>
<dbReference type="PANTHER" id="PTHR10788">
    <property type="entry name" value="TREHALOSE-6-PHOSPHATE SYNTHASE"/>
    <property type="match status" value="1"/>
</dbReference>
<organism evidence="5">
    <name type="scientific">invertebrate metagenome</name>
    <dbReference type="NCBI Taxonomy" id="1711999"/>
    <lineage>
        <taxon>unclassified sequences</taxon>
        <taxon>metagenomes</taxon>
        <taxon>organismal metagenomes</taxon>
    </lineage>
</organism>
<name>A0A484HBT2_9ZZZZ</name>
<gene>
    <name evidence="5" type="ORF">RIEGSTA812A_PEG_735</name>
</gene>
<dbReference type="EC" id="2.4.1.15" evidence="1"/>
<dbReference type="FunFam" id="3.40.50.2000:FF:000024">
    <property type="entry name" value="Trehalose-6-phosphate synthase"/>
    <property type="match status" value="1"/>
</dbReference>
<reference evidence="5" key="1">
    <citation type="submission" date="2018-10" db="EMBL/GenBank/DDBJ databases">
        <authorList>
            <person name="Gruber-Vodicka H."/>
            <person name="Jaeckle O."/>
        </authorList>
    </citation>
    <scope>NUCLEOTIDE SEQUENCE</scope>
</reference>
<evidence type="ECO:0000313" key="5">
    <source>
        <dbReference type="EMBL" id="VBB69262.1"/>
    </source>
</evidence>
<accession>A0A484HBT2</accession>
<evidence type="ECO:0000256" key="2">
    <source>
        <dbReference type="ARBA" id="ARBA00022676"/>
    </source>
</evidence>
<proteinExistence type="predicted"/>
<evidence type="ECO:0000256" key="3">
    <source>
        <dbReference type="ARBA" id="ARBA00022679"/>
    </source>
</evidence>
<dbReference type="EMBL" id="LR026963">
    <property type="protein sequence ID" value="VBB69262.1"/>
    <property type="molecule type" value="Genomic_DNA"/>
</dbReference>
<dbReference type="GO" id="GO:0003825">
    <property type="term" value="F:alpha,alpha-trehalose-phosphate synthase (UDP-forming) activity"/>
    <property type="evidence" value="ECO:0007669"/>
    <property type="project" value="UniProtKB-EC"/>
</dbReference>
<dbReference type="AlphaFoldDB" id="A0A484HBT2"/>
<dbReference type="NCBIfam" id="TIGR02400">
    <property type="entry name" value="trehalose_OtsA"/>
    <property type="match status" value="1"/>
</dbReference>
<dbReference type="SUPFAM" id="SSF53756">
    <property type="entry name" value="UDP-Glycosyltransferase/glycogen phosphorylase"/>
    <property type="match status" value="1"/>
</dbReference>
<comment type="catalytic activity">
    <reaction evidence="4">
        <text>D-glucose 6-phosphate + UDP-alpha-D-glucose = alpha,alpha-trehalose 6-phosphate + UDP + H(+)</text>
        <dbReference type="Rhea" id="RHEA:18889"/>
        <dbReference type="ChEBI" id="CHEBI:15378"/>
        <dbReference type="ChEBI" id="CHEBI:58223"/>
        <dbReference type="ChEBI" id="CHEBI:58429"/>
        <dbReference type="ChEBI" id="CHEBI:58885"/>
        <dbReference type="ChEBI" id="CHEBI:61548"/>
        <dbReference type="EC" id="2.4.1.15"/>
    </reaction>
</comment>
<keyword evidence="2 5" id="KW-0328">Glycosyltransferase</keyword>
<dbReference type="GO" id="GO:0005992">
    <property type="term" value="P:trehalose biosynthetic process"/>
    <property type="evidence" value="ECO:0007669"/>
    <property type="project" value="InterPro"/>
</dbReference>
<dbReference type="InterPro" id="IPR012766">
    <property type="entry name" value="Trehalose_OtsA"/>
</dbReference>
<evidence type="ECO:0000256" key="1">
    <source>
        <dbReference type="ARBA" id="ARBA00012538"/>
    </source>
</evidence>
<dbReference type="PANTHER" id="PTHR10788:SF106">
    <property type="entry name" value="BCDNA.GH08860"/>
    <property type="match status" value="1"/>
</dbReference>
<dbReference type="InterPro" id="IPR001830">
    <property type="entry name" value="Glyco_trans_20"/>
</dbReference>
<dbReference type="CDD" id="cd03788">
    <property type="entry name" value="GT20_TPS"/>
    <property type="match status" value="1"/>
</dbReference>